<dbReference type="EMBL" id="CAJVQC010000900">
    <property type="protein sequence ID" value="CAG8483491.1"/>
    <property type="molecule type" value="Genomic_DNA"/>
</dbReference>
<reference evidence="1" key="1">
    <citation type="submission" date="2021-06" db="EMBL/GenBank/DDBJ databases">
        <authorList>
            <person name="Kallberg Y."/>
            <person name="Tangrot J."/>
            <person name="Rosling A."/>
        </authorList>
    </citation>
    <scope>NUCLEOTIDE SEQUENCE</scope>
    <source>
        <strain evidence="1">MA461A</strain>
    </source>
</reference>
<evidence type="ECO:0000313" key="1">
    <source>
        <dbReference type="EMBL" id="CAG8483491.1"/>
    </source>
</evidence>
<comment type="caution">
    <text evidence="1">The sequence shown here is derived from an EMBL/GenBank/DDBJ whole genome shotgun (WGS) entry which is preliminary data.</text>
</comment>
<accession>A0ACA9KMZ1</accession>
<dbReference type="Proteomes" id="UP000789920">
    <property type="component" value="Unassembled WGS sequence"/>
</dbReference>
<organism evidence="1 2">
    <name type="scientific">Racocetra persica</name>
    <dbReference type="NCBI Taxonomy" id="160502"/>
    <lineage>
        <taxon>Eukaryota</taxon>
        <taxon>Fungi</taxon>
        <taxon>Fungi incertae sedis</taxon>
        <taxon>Mucoromycota</taxon>
        <taxon>Glomeromycotina</taxon>
        <taxon>Glomeromycetes</taxon>
        <taxon>Diversisporales</taxon>
        <taxon>Gigasporaceae</taxon>
        <taxon>Racocetra</taxon>
    </lineage>
</organism>
<gene>
    <name evidence="1" type="ORF">RPERSI_LOCUS1082</name>
</gene>
<proteinExistence type="predicted"/>
<evidence type="ECO:0000313" key="2">
    <source>
        <dbReference type="Proteomes" id="UP000789920"/>
    </source>
</evidence>
<protein>
    <submittedName>
        <fullName evidence="1">36000_t:CDS:1</fullName>
    </submittedName>
</protein>
<keyword evidence="2" id="KW-1185">Reference proteome</keyword>
<feature type="non-terminal residue" evidence="1">
    <location>
        <position position="1"/>
    </location>
</feature>
<sequence length="2206" mass="255606">ILLRTGTDSSKKNSAFQSLFKIVNALQKQKIEVGIALPSISNDFSLEIKDHNTSKIYSVTEIPQVLRILSAAVGMGSLIESRFYMLNASHLKIKLPLELKYFSELNNIISLLQIDYKVYIAHSYVDSLQRIRSSTNDNFQWKFFVALDAPDTALDAVYAIKRLPKELFSEVEIIIGESSIPSLYAAPLLIVFYESEIKAVCLDELDILILLQMFESKNFSALSCDSLRYSLYPDRSKFFFEFTKTVDRTKVPKLDPIAFEIPFNQPPDQALSDAANVVRSALFGKDLDVISSIAQLAIMNNDKLITSLTEYGWSTADSKFNNKVLSAEGSKSLCTILHDWLKSSDPFLAKVKYAKNTVEKVLNNFDDKDAQNNLSESVQLICNDPSCKREVKTKIEKCKSITDIEIRCSEYIKIFDQLSTEFDKKESFHVINLISLLKTIQPSANKEFSDVLMGEIIPSYINRVPQYMDPYESRWDEIKEFMNRKSLPGLVSLLSKLNCDPQLYKLHEKLNKISDINNRNDIKNLFELTVKDLTDEQKKYLWKNSRFVYLVQNAATCMPLVPISTLFRSINIKEFPNYVPMSIQNLFREYLKEHYEPENFYPNELNSIDHVIMYFDYLLKNHRLPSDILRKSIAKNEELERFLKSAGVLSDDNWDSKDKISKGWDQYTIESALEKLNKWKNEKQKDESIVINSDYEFITNSSSEPPGFKVLRIHKSWQPLMGEKIKILMAGDYIRICKLVPTPNVSEIQPEIRIKKILRYLRQKVKMWGCSALTASNILRLVPKSESFIDDNPDPFIDDPFSNEELTLSYNESEKESELLFDSDDSNKNKNSLARIDCIACLLSTVDCTIAQDILHTMAKFPMALPLVIPDFEYEKQFKVMLPLLIGPTIKWETKPGLIIENHLFENPFKLLVAIRIGSNSKGKSTILNQLMAVEHMFSSVNEPGASRGKPYTLPGTVEFTWLTQETCNDGFWRNVMEPYYKRGTNEVVLLANLHGDALEFEEQIQWLKQAASKFLVFIMPNAKEKEWKQLKEIVDSERIVYFMVDSENKNKRNRIDTGRLTEDETLEIVRSRLQIILETEVEIQIDLGKFMSGNPLKLTEGIECDESQRIIDLIKKYSCATTKSSMLLQKRHIKIIRDPRDFWENNIALQALMKLFGRIMSLPIEKRRRALINLEICLCNISAEESSKAREKVLSLREELRRTIDLANKNEDKVKSYREQINHAFEQIDNKNLGLEHFFREIGQIYELTLNKPNHISQFPKSYAELFTEGQVIELIDGDSGKMSGAWLFAIFKEISMKYPDLRIFVISILGLQSSGKSTLLNALFSCRFAVSPGRCTRGLFMRLLFLESELREELNVDAILLIDTEGLGAPEKVNEKDALQKDRLLATFVMGISNLTLINVLGEYMNDLIEILQIAIVAMARLEKAKIAPDIFMVQHLTERNTAKTSSGQIQLCEALQKALKVADQHDAELGITNANCLKILDERIQRGELLQQFRSFKNGASINAPPSDQYHEDVTKLYEEILKVCKHSRSKVSFKQWYSVVNGFWESVKNDNFAVQFKNLREIYDFIERSKLIMKVKEAINAAFQTHTEQCSDLIRQKTFDNLNSYSLREECIASIEEELNNDLSSNHCNECKKLRQAMKAQLVQILEARLISEGYTAEFMDVITFRLKEELKRHSSGRFNKDDRNKIADDIWNQLRRLAGDKNNVSSVETRIKSEVKEVYANVKMVYHKFIAYVTSNMSSQIENIFTQFSTHSISNEIKKYEEELQGLADLILKETNAVKFESGMITTLYTKVASIIKRIREACLFQYQWLNQNRYEIHLYALVNFYKRMQRAQRNWDKRYNPLKILERKEYDYRKLINHRLQHGFSYASEGKIVAQYLLEAIRNKAVNSGNEKRIREILKISWMNSTEHARLKYFKQLAEQVQKHEYYNALIHFDIPDVKITEWFKNEVDNCHPEISKKEYHRAFEQEFSDIISKVNNYKSIENFQNFVESYLDHVEGCKYKMYKESEETNESDADAFRDSMLATLKDQREKYESGLVKFKLPSEYEIIMEKLGCTKSCTFCGAICWGPRGHEENTDDTKKHHSCHQPSGLRGTNHQYTKVLDPTPCHLRADNTGVSWGEEGNRKWMKWSEAKRKNFADWLFLPHNKVNFNNLMCWFFQGLHVKIAETRNLCMASKEDLQRYNCINLDYYQIINDLIVEIG</sequence>
<name>A0ACA9KMZ1_9GLOM</name>